<dbReference type="PANTHER" id="PTHR19288">
    <property type="entry name" value="4-NITROPHENYLPHOSPHATASE-RELATED"/>
    <property type="match status" value="1"/>
</dbReference>
<keyword evidence="15" id="KW-1185">Reference proteome</keyword>
<keyword evidence="7" id="KW-0479">Metal-binding</keyword>
<accession>A0A8X6GWS2</accession>
<dbReference type="CDD" id="cd07509">
    <property type="entry name" value="HAD_PPase"/>
    <property type="match status" value="1"/>
</dbReference>
<comment type="subcellular location">
    <subcellularLocation>
        <location evidence="3">Cytoplasm</location>
    </subcellularLocation>
    <subcellularLocation>
        <location evidence="2">Nucleus</location>
    </subcellularLocation>
</comment>
<protein>
    <recommendedName>
        <fullName evidence="12">Phospholysine phosphohistidine inorganic pyrophosphate phosphatase</fullName>
        <ecNumber evidence="5">3.6.1.1</ecNumber>
    </recommendedName>
</protein>
<dbReference type="GO" id="GO:0004427">
    <property type="term" value="F:inorganic diphosphate phosphatase activity"/>
    <property type="evidence" value="ECO:0007669"/>
    <property type="project" value="UniProtKB-EC"/>
</dbReference>
<comment type="caution">
    <text evidence="14">The sequence shown here is derived from an EMBL/GenBank/DDBJ whole genome shotgun (WGS) entry which is preliminary data.</text>
</comment>
<dbReference type="NCBIfam" id="TIGR01509">
    <property type="entry name" value="HAD-SF-IA-v3"/>
    <property type="match status" value="1"/>
</dbReference>
<dbReference type="EMBL" id="BMAO01016856">
    <property type="protein sequence ID" value="GFR11759.1"/>
    <property type="molecule type" value="Genomic_DNA"/>
</dbReference>
<organism evidence="14 15">
    <name type="scientific">Trichonephila clavata</name>
    <name type="common">Joro spider</name>
    <name type="synonym">Nephila clavata</name>
    <dbReference type="NCBI Taxonomy" id="2740835"/>
    <lineage>
        <taxon>Eukaryota</taxon>
        <taxon>Metazoa</taxon>
        <taxon>Ecdysozoa</taxon>
        <taxon>Arthropoda</taxon>
        <taxon>Chelicerata</taxon>
        <taxon>Arachnida</taxon>
        <taxon>Araneae</taxon>
        <taxon>Araneomorphae</taxon>
        <taxon>Entelegynae</taxon>
        <taxon>Araneoidea</taxon>
        <taxon>Nephilidae</taxon>
        <taxon>Trichonephila</taxon>
    </lineage>
</organism>
<dbReference type="GO" id="GO:0005634">
    <property type="term" value="C:nucleus"/>
    <property type="evidence" value="ECO:0007669"/>
    <property type="project" value="UniProtKB-SubCell"/>
</dbReference>
<dbReference type="OrthoDB" id="426235at2759"/>
<evidence type="ECO:0000313" key="14">
    <source>
        <dbReference type="EMBL" id="GFR11759.1"/>
    </source>
</evidence>
<dbReference type="NCBIfam" id="TIGR01460">
    <property type="entry name" value="HAD-SF-IIA"/>
    <property type="match status" value="1"/>
</dbReference>
<sequence>MLKQFIFFPKNINLPFLCAKILAGKTFPTIPSKNVTKIRYMSSKLQWDVKGILLDITGVLYESGQGAIKGSAESIEKLRQKKIPFRFVTNETQRTRPDLVSKLNSIGFSLSESEILSPGIVTSAYLKKMNLRPFLLVHPQLVPEFSDCDQTSPNCVVVGDAAENFSYENMNKAFQILLQLENPILISMGKGKFYKEKGEIVMDLGGFTAALEFAVGIEAKVIGKPSPDYFTAALEEMGVSPNQAVMVGDDINSDVHAAQKCGMKGVLVKTGKFRESDMNHPVVKPDAIVDNLAHFVDSLL</sequence>
<name>A0A8X6GWS2_TRICU</name>
<evidence type="ECO:0000256" key="8">
    <source>
        <dbReference type="ARBA" id="ARBA00022801"/>
    </source>
</evidence>
<evidence type="ECO:0000256" key="3">
    <source>
        <dbReference type="ARBA" id="ARBA00004496"/>
    </source>
</evidence>
<evidence type="ECO:0000256" key="4">
    <source>
        <dbReference type="ARBA" id="ARBA00007958"/>
    </source>
</evidence>
<comment type="cofactor">
    <cofactor evidence="1">
        <name>Mg(2+)</name>
        <dbReference type="ChEBI" id="CHEBI:18420"/>
    </cofactor>
</comment>
<evidence type="ECO:0000256" key="12">
    <source>
        <dbReference type="ARBA" id="ARBA00039357"/>
    </source>
</evidence>
<keyword evidence="9" id="KW-0460">Magnesium</keyword>
<dbReference type="AlphaFoldDB" id="A0A8X6GWS2"/>
<keyword evidence="10" id="KW-0539">Nucleus</keyword>
<dbReference type="PANTHER" id="PTHR19288:SF44">
    <property type="entry name" value="PHOSPHOLYSINE PHOSPHOHISTIDINE INORGANIC PYROPHOSPHATE PHOSPHATASE"/>
    <property type="match status" value="1"/>
</dbReference>
<evidence type="ECO:0000256" key="6">
    <source>
        <dbReference type="ARBA" id="ARBA00022490"/>
    </source>
</evidence>
<dbReference type="GO" id="GO:0016791">
    <property type="term" value="F:phosphatase activity"/>
    <property type="evidence" value="ECO:0007669"/>
    <property type="project" value="InterPro"/>
</dbReference>
<evidence type="ECO:0000256" key="13">
    <source>
        <dbReference type="ARBA" id="ARBA00047820"/>
    </source>
</evidence>
<dbReference type="Gene3D" id="3.40.50.1000">
    <property type="entry name" value="HAD superfamily/HAD-like"/>
    <property type="match status" value="2"/>
</dbReference>
<comment type="catalytic activity">
    <reaction evidence="13">
        <text>diphosphate + H2O = 2 phosphate + H(+)</text>
        <dbReference type="Rhea" id="RHEA:24576"/>
        <dbReference type="ChEBI" id="CHEBI:15377"/>
        <dbReference type="ChEBI" id="CHEBI:15378"/>
        <dbReference type="ChEBI" id="CHEBI:33019"/>
        <dbReference type="ChEBI" id="CHEBI:43474"/>
        <dbReference type="EC" id="3.6.1.1"/>
    </reaction>
</comment>
<evidence type="ECO:0000256" key="10">
    <source>
        <dbReference type="ARBA" id="ARBA00023242"/>
    </source>
</evidence>
<evidence type="ECO:0000256" key="11">
    <source>
        <dbReference type="ARBA" id="ARBA00037258"/>
    </source>
</evidence>
<evidence type="ECO:0000313" key="15">
    <source>
        <dbReference type="Proteomes" id="UP000887116"/>
    </source>
</evidence>
<keyword evidence="8" id="KW-0378">Hydrolase</keyword>
<evidence type="ECO:0000256" key="2">
    <source>
        <dbReference type="ARBA" id="ARBA00004123"/>
    </source>
</evidence>
<dbReference type="GO" id="GO:0046872">
    <property type="term" value="F:metal ion binding"/>
    <property type="evidence" value="ECO:0007669"/>
    <property type="project" value="UniProtKB-KW"/>
</dbReference>
<proteinExistence type="inferred from homology"/>
<gene>
    <name evidence="14" type="primary">Lhpp</name>
    <name evidence="14" type="ORF">TNCT_511612</name>
</gene>
<dbReference type="FunFam" id="3.40.50.1000:FF:000051">
    <property type="entry name" value="Phospholysine phosphohistidine inorganic pyrophosphate phosphatase"/>
    <property type="match status" value="1"/>
</dbReference>
<dbReference type="Proteomes" id="UP000887116">
    <property type="component" value="Unassembled WGS sequence"/>
</dbReference>
<dbReference type="NCBIfam" id="TIGR01458">
    <property type="entry name" value="HAD-SF-IIA-hyp3"/>
    <property type="match status" value="1"/>
</dbReference>
<comment type="function">
    <text evidence="11">Phosphatase that hydrolyzes imidodiphosphate, 3-phosphohistidine and 6-phospholysine. Has broad substrate specificity and can also hydrolyze inorganic diphosphate, but with lower efficiency.</text>
</comment>
<evidence type="ECO:0000256" key="1">
    <source>
        <dbReference type="ARBA" id="ARBA00001946"/>
    </source>
</evidence>
<comment type="similarity">
    <text evidence="4">Belongs to the HAD-like hydrolase superfamily.</text>
</comment>
<dbReference type="GO" id="GO:0005829">
    <property type="term" value="C:cytosol"/>
    <property type="evidence" value="ECO:0007669"/>
    <property type="project" value="TreeGrafter"/>
</dbReference>
<dbReference type="Pfam" id="PF13344">
    <property type="entry name" value="Hydrolase_6"/>
    <property type="match status" value="1"/>
</dbReference>
<dbReference type="SUPFAM" id="SSF56784">
    <property type="entry name" value="HAD-like"/>
    <property type="match status" value="1"/>
</dbReference>
<keyword evidence="6" id="KW-0963">Cytoplasm</keyword>
<dbReference type="InterPro" id="IPR006439">
    <property type="entry name" value="HAD-SF_hydro_IA"/>
</dbReference>
<reference evidence="14" key="1">
    <citation type="submission" date="2020-07" db="EMBL/GenBank/DDBJ databases">
        <title>Multicomponent nature underlies the extraordinary mechanical properties of spider dragline silk.</title>
        <authorList>
            <person name="Kono N."/>
            <person name="Nakamura H."/>
            <person name="Mori M."/>
            <person name="Yoshida Y."/>
            <person name="Ohtoshi R."/>
            <person name="Malay A.D."/>
            <person name="Moran D.A.P."/>
            <person name="Tomita M."/>
            <person name="Numata K."/>
            <person name="Arakawa K."/>
        </authorList>
    </citation>
    <scope>NUCLEOTIDE SEQUENCE</scope>
</reference>
<dbReference type="InterPro" id="IPR006355">
    <property type="entry name" value="LHPP/HDHD2"/>
</dbReference>
<dbReference type="NCBIfam" id="TIGR01549">
    <property type="entry name" value="HAD-SF-IA-v1"/>
    <property type="match status" value="1"/>
</dbReference>
<evidence type="ECO:0000256" key="9">
    <source>
        <dbReference type="ARBA" id="ARBA00022842"/>
    </source>
</evidence>
<dbReference type="InterPro" id="IPR006357">
    <property type="entry name" value="HAD-SF_hydro_IIA"/>
</dbReference>
<dbReference type="EC" id="3.6.1.1" evidence="5"/>
<dbReference type="InterPro" id="IPR023214">
    <property type="entry name" value="HAD_sf"/>
</dbReference>
<evidence type="ECO:0000256" key="7">
    <source>
        <dbReference type="ARBA" id="ARBA00022723"/>
    </source>
</evidence>
<dbReference type="InterPro" id="IPR036412">
    <property type="entry name" value="HAD-like_sf"/>
</dbReference>
<evidence type="ECO:0000256" key="5">
    <source>
        <dbReference type="ARBA" id="ARBA00012146"/>
    </source>
</evidence>
<dbReference type="Pfam" id="PF13242">
    <property type="entry name" value="Hydrolase_like"/>
    <property type="match status" value="1"/>
</dbReference>